<evidence type="ECO:0000256" key="2">
    <source>
        <dbReference type="ARBA" id="ARBA00004496"/>
    </source>
</evidence>
<dbReference type="Proteomes" id="UP000269493">
    <property type="component" value="Unassembled WGS sequence"/>
</dbReference>
<organism evidence="7 8">
    <name type="scientific">Coprobacter fastidiosus NSB1 = JCM 33896</name>
    <dbReference type="NCBI Taxonomy" id="1349822"/>
    <lineage>
        <taxon>Bacteria</taxon>
        <taxon>Pseudomonadati</taxon>
        <taxon>Bacteroidota</taxon>
        <taxon>Bacteroidia</taxon>
        <taxon>Bacteroidales</taxon>
        <taxon>Barnesiellaceae</taxon>
        <taxon>Coprobacter</taxon>
    </lineage>
</organism>
<evidence type="ECO:0000313" key="8">
    <source>
        <dbReference type="Proteomes" id="UP000269493"/>
    </source>
</evidence>
<dbReference type="InterPro" id="IPR053879">
    <property type="entry name" value="HYDIN_VesB_CFA65-like_Ig"/>
</dbReference>
<dbReference type="PANTHER" id="PTHR37833:SF1">
    <property type="entry name" value="SIGNAL PEPTIDE PROTEIN"/>
    <property type="match status" value="1"/>
</dbReference>
<dbReference type="InterPro" id="IPR011467">
    <property type="entry name" value="DUF1573"/>
</dbReference>
<reference evidence="7 8" key="1">
    <citation type="submission" date="2018-10" db="EMBL/GenBank/DDBJ databases">
        <title>Genomic Encyclopedia of Archaeal and Bacterial Type Strains, Phase II (KMG-II): from individual species to whole genera.</title>
        <authorList>
            <person name="Goeker M."/>
        </authorList>
    </citation>
    <scope>NUCLEOTIDE SEQUENCE [LARGE SCALE GENOMIC DNA]</scope>
    <source>
        <strain evidence="7 8">NSB1</strain>
    </source>
</reference>
<dbReference type="Pfam" id="PF07610">
    <property type="entry name" value="DUF1573"/>
    <property type="match status" value="1"/>
</dbReference>
<keyword evidence="8" id="KW-1185">Reference proteome</keyword>
<evidence type="ECO:0000313" key="7">
    <source>
        <dbReference type="EMBL" id="RKT49837.1"/>
    </source>
</evidence>
<name>A0A495VMM2_9BACT</name>
<protein>
    <submittedName>
        <fullName evidence="7">Uncharacterized protein DUF1573</fullName>
    </submittedName>
</protein>
<dbReference type="EMBL" id="RBXN01000009">
    <property type="protein sequence ID" value="RKT49837.1"/>
    <property type="molecule type" value="Genomic_DNA"/>
</dbReference>
<keyword evidence="3" id="KW-0963">Cytoplasm</keyword>
<keyword evidence="4" id="KW-0969">Cilium</keyword>
<dbReference type="GO" id="GO:0005737">
    <property type="term" value="C:cytoplasm"/>
    <property type="evidence" value="ECO:0007669"/>
    <property type="project" value="UniProtKB-SubCell"/>
</dbReference>
<evidence type="ECO:0000256" key="5">
    <source>
        <dbReference type="ARBA" id="ARBA00023273"/>
    </source>
</evidence>
<feature type="domain" description="HYDIN/VesB/CFA65-like Ig-like" evidence="6">
    <location>
        <begin position="260"/>
        <end position="355"/>
    </location>
</feature>
<dbReference type="OrthoDB" id="1466304at2"/>
<dbReference type="GeneID" id="92929294"/>
<sequence length="362" mass="39687">MIRRSTTLLLFAVLFVSGVYAQKTAKISFLETTHNFGSFSEKLGSVSCVFSFVNTGDAPLIITRATASCGCTRPEFPMQPVAPGDSGQIKVTYNAVGRPGSFEKNISVYANTDPERTTLIIKGSVIPVQRSVAPAYGYTMGTLGLKAVHVPFFEVYTNKTKVEKIDIINNGKTPLTLEFDKVPRHLDVSVLPETLSPGEKGRILITYHADRAKDWGIRRDEFWVKLPSSDKPQPQNKITVSADIQEDYSGMTPDQIAKAPHLEIGNDLVDFGTIKGNTAVSKSVSLTNTGVSNLQIRKVNNESQVVSVSLPQMSIQSGKSIDMKIMVRPSKSRSRLLNHRIFIITNDPARPTISLPVVATFE</sequence>
<evidence type="ECO:0000259" key="6">
    <source>
        <dbReference type="Pfam" id="PF22544"/>
    </source>
</evidence>
<dbReference type="InterPro" id="IPR013783">
    <property type="entry name" value="Ig-like_fold"/>
</dbReference>
<dbReference type="RefSeq" id="WP_081705616.1">
    <property type="nucleotide sequence ID" value="NZ_KI440786.1"/>
</dbReference>
<comment type="caution">
    <text evidence="7">The sequence shown here is derived from an EMBL/GenBank/DDBJ whole genome shotgun (WGS) entry which is preliminary data.</text>
</comment>
<dbReference type="Pfam" id="PF22544">
    <property type="entry name" value="HYDIN_VesB_CFA65-like_Ig"/>
    <property type="match status" value="1"/>
</dbReference>
<keyword evidence="5" id="KW-0966">Cell projection</keyword>
<dbReference type="NCBIfam" id="NF012200">
    <property type="entry name" value="choice_anch_D"/>
    <property type="match status" value="1"/>
</dbReference>
<dbReference type="PANTHER" id="PTHR37833">
    <property type="entry name" value="LIPOPROTEIN-RELATED"/>
    <property type="match status" value="1"/>
</dbReference>
<proteinExistence type="predicted"/>
<evidence type="ECO:0000256" key="3">
    <source>
        <dbReference type="ARBA" id="ARBA00022490"/>
    </source>
</evidence>
<comment type="subcellular location">
    <subcellularLocation>
        <location evidence="1">Cell projection</location>
        <location evidence="1">Cilium</location>
    </subcellularLocation>
    <subcellularLocation>
        <location evidence="2">Cytoplasm</location>
    </subcellularLocation>
</comment>
<accession>A0A495VMM2</accession>
<dbReference type="AlphaFoldDB" id="A0A495VMM2"/>
<evidence type="ECO:0000256" key="4">
    <source>
        <dbReference type="ARBA" id="ARBA00023069"/>
    </source>
</evidence>
<gene>
    <name evidence="7" type="ORF">BC742_2428</name>
</gene>
<dbReference type="Gene3D" id="2.60.40.10">
    <property type="entry name" value="Immunoglobulins"/>
    <property type="match status" value="3"/>
</dbReference>
<evidence type="ECO:0000256" key="1">
    <source>
        <dbReference type="ARBA" id="ARBA00004138"/>
    </source>
</evidence>